<proteinExistence type="predicted"/>
<organism evidence="1 2">
    <name type="scientific">Hathewaya proteolytica DSM 3090</name>
    <dbReference type="NCBI Taxonomy" id="1121331"/>
    <lineage>
        <taxon>Bacteria</taxon>
        <taxon>Bacillati</taxon>
        <taxon>Bacillota</taxon>
        <taxon>Clostridia</taxon>
        <taxon>Eubacteriales</taxon>
        <taxon>Clostridiaceae</taxon>
        <taxon>Hathewaya</taxon>
    </lineage>
</organism>
<accession>A0A1M6NX09</accession>
<dbReference type="STRING" id="1121331.SAMN02745248_01538"/>
<keyword evidence="2" id="KW-1185">Reference proteome</keyword>
<dbReference type="AlphaFoldDB" id="A0A1M6NX09"/>
<protein>
    <recommendedName>
        <fullName evidence="3">DUF2357 domain-containing protein</fullName>
    </recommendedName>
</protein>
<evidence type="ECO:0000313" key="2">
    <source>
        <dbReference type="Proteomes" id="UP000183952"/>
    </source>
</evidence>
<gene>
    <name evidence="1" type="ORF">SAMN02745248_01538</name>
</gene>
<evidence type="ECO:0000313" key="1">
    <source>
        <dbReference type="EMBL" id="SHK00279.1"/>
    </source>
</evidence>
<evidence type="ECO:0008006" key="3">
    <source>
        <dbReference type="Google" id="ProtNLM"/>
    </source>
</evidence>
<dbReference type="Proteomes" id="UP000183952">
    <property type="component" value="Unassembled WGS sequence"/>
</dbReference>
<reference evidence="1 2" key="1">
    <citation type="submission" date="2016-11" db="EMBL/GenBank/DDBJ databases">
        <authorList>
            <person name="Jaros S."/>
            <person name="Januszkiewicz K."/>
            <person name="Wedrychowicz H."/>
        </authorList>
    </citation>
    <scope>NUCLEOTIDE SEQUENCE [LARGE SCALE GENOMIC DNA]</scope>
    <source>
        <strain evidence="1 2">DSM 3090</strain>
    </source>
</reference>
<dbReference type="RefSeq" id="WP_143146988.1">
    <property type="nucleotide sequence ID" value="NZ_FRAD01000011.1"/>
</dbReference>
<sequence>MEYKLSFYIGSQCCVTLPLYHMNHKNSYYNHVLYCDKDYDVFLTSYDEQRHMESQDEINNVQFYINDNEKDILYSKGKIIFIGNNNEIVNRVFYNNFGFVQFFLSMDLGEHTLKLKSDYVDIAVRDNNLGNVLKSMQRYIIKNARNYLWNSLNPALDDAAIEVDYNNNSYMDKEMVLLNNILLQYKINMNYFKNGGKYTIQSSGYVDDFHKLSDFSRETFQHIACNPQELHKVNYYTGIRYNGFNLQPKKILNMKNTFNYDIYENQIILGFLKQICNTIEKKICKMENFNIPCEKKDIEQHYMSSSSIIFHSFDDRINSYRESLRKIQGEIFNIYYEYRNLLSCKELPVQCVPKPTPIFIKDFHYRRIYSVIREWFEKGDYDLKHEELMLNCNTDSNIYEYYILIEINEYLTKHNYQLKKSYQFQYTLPESAKYKNTIYNNTFVFSKEDDEITVYYQPVISYNNCENEIGLFKNSDINEENKKSYYYTPDYVIKICRNGKTEYIILDAKWSNLDSVKQYSFKSIIYKYLFSISTIKKEDVVSKIWIVNGKSDDTEECIYDYYNNVRYKSRCSEITPSAKIITLNLNKDLKHREYVLEQLFK</sequence>
<name>A0A1M6NX09_9CLOT</name>
<dbReference type="OrthoDB" id="1710888at2"/>
<dbReference type="EMBL" id="FRAD01000011">
    <property type="protein sequence ID" value="SHK00279.1"/>
    <property type="molecule type" value="Genomic_DNA"/>
</dbReference>